<dbReference type="RefSeq" id="WP_179782949.1">
    <property type="nucleotide sequence ID" value="NZ_JACCHK010000001.1"/>
</dbReference>
<feature type="domain" description="SnoaL-like" evidence="1">
    <location>
        <begin position="144"/>
        <end position="265"/>
    </location>
</feature>
<dbReference type="InterPro" id="IPR032710">
    <property type="entry name" value="NTF2-like_dom_sf"/>
</dbReference>
<dbReference type="Gene3D" id="3.10.450.50">
    <property type="match status" value="2"/>
</dbReference>
<accession>A0A7Y9X8C8</accession>
<reference evidence="2 3" key="1">
    <citation type="submission" date="2020-07" db="EMBL/GenBank/DDBJ databases">
        <title>Sequencing the genomes of 1000 actinobacteria strains.</title>
        <authorList>
            <person name="Klenk H.-P."/>
        </authorList>
    </citation>
    <scope>NUCLEOTIDE SEQUENCE [LARGE SCALE GENOMIC DNA]</scope>
    <source>
        <strain evidence="2 3">DSM 45876</strain>
    </source>
</reference>
<feature type="domain" description="SnoaL-like" evidence="1">
    <location>
        <begin position="8"/>
        <end position="130"/>
    </location>
</feature>
<name>A0A7Y9X8C8_9ACTN</name>
<keyword evidence="2" id="KW-0413">Isomerase</keyword>
<proteinExistence type="predicted"/>
<evidence type="ECO:0000259" key="1">
    <source>
        <dbReference type="Pfam" id="PF13474"/>
    </source>
</evidence>
<evidence type="ECO:0000313" key="2">
    <source>
        <dbReference type="EMBL" id="NYH45968.1"/>
    </source>
</evidence>
<organism evidence="2 3">
    <name type="scientific">Micromonospora jinlongensis</name>
    <dbReference type="NCBI Taxonomy" id="1287877"/>
    <lineage>
        <taxon>Bacteria</taxon>
        <taxon>Bacillati</taxon>
        <taxon>Actinomycetota</taxon>
        <taxon>Actinomycetes</taxon>
        <taxon>Micromonosporales</taxon>
        <taxon>Micromonosporaceae</taxon>
        <taxon>Micromonospora</taxon>
    </lineage>
</organism>
<dbReference type="Pfam" id="PF13474">
    <property type="entry name" value="SnoaL_3"/>
    <property type="match status" value="2"/>
</dbReference>
<evidence type="ECO:0000313" key="3">
    <source>
        <dbReference type="Proteomes" id="UP000523545"/>
    </source>
</evidence>
<protein>
    <submittedName>
        <fullName evidence="2">Ketosteroid isomerase-like protein</fullName>
    </submittedName>
</protein>
<keyword evidence="3" id="KW-1185">Reference proteome</keyword>
<dbReference type="Proteomes" id="UP000523545">
    <property type="component" value="Unassembled WGS sequence"/>
</dbReference>
<dbReference type="GO" id="GO:0016853">
    <property type="term" value="F:isomerase activity"/>
    <property type="evidence" value="ECO:0007669"/>
    <property type="project" value="UniProtKB-KW"/>
</dbReference>
<dbReference type="AlphaFoldDB" id="A0A7Y9X8C8"/>
<dbReference type="SUPFAM" id="SSF54427">
    <property type="entry name" value="NTF2-like"/>
    <property type="match status" value="2"/>
</dbReference>
<comment type="caution">
    <text evidence="2">The sequence shown here is derived from an EMBL/GenBank/DDBJ whole genome shotgun (WGS) entry which is preliminary data.</text>
</comment>
<gene>
    <name evidence="2" type="ORF">HNR22_005695</name>
</gene>
<dbReference type="EMBL" id="JACCHK010000001">
    <property type="protein sequence ID" value="NYH45968.1"/>
    <property type="molecule type" value="Genomic_DNA"/>
</dbReference>
<sequence>MADDETQIRELIERWAQAVHAGDLPGVLARHSADIVMYDVPPPHQGVRGIGAYERTWPDFFRWQASGALFELTSLDITAGDTVAYANALLRCGTPEDLARRPELLLRLTLGLRKENGSWVVAHEHHSFADDSGADDRETSEREVRSLHERWYEATEAKDLDGIMEPVAATVVSYEHELPLEYVGRDEVREVCANGLDVSTGTVTWTVPDLAVIARDDLAVSWGLNRMTAQQPDGATIVSWSRGTRVFQRAGRGWEMIHQHVSFPFDPDTGQARTDLTPDREH</sequence>
<dbReference type="InterPro" id="IPR037401">
    <property type="entry name" value="SnoaL-like"/>
</dbReference>